<accession>A0A1M7NX55</accession>
<dbReference type="OrthoDB" id="1653857at2"/>
<keyword evidence="4 8" id="KW-0812">Transmembrane</keyword>
<keyword evidence="5" id="KW-0133">Cell shape</keyword>
<evidence type="ECO:0000256" key="5">
    <source>
        <dbReference type="ARBA" id="ARBA00022960"/>
    </source>
</evidence>
<keyword evidence="10" id="KW-1185">Reference proteome</keyword>
<proteinExistence type="inferred from homology"/>
<protein>
    <submittedName>
        <fullName evidence="9">Rod shape-determining protein MreD</fullName>
    </submittedName>
</protein>
<feature type="transmembrane region" description="Helical" evidence="8">
    <location>
        <begin position="82"/>
        <end position="98"/>
    </location>
</feature>
<gene>
    <name evidence="9" type="ORF">SAMN05216179_1817</name>
</gene>
<feature type="transmembrane region" description="Helical" evidence="8">
    <location>
        <begin position="105"/>
        <end position="130"/>
    </location>
</feature>
<evidence type="ECO:0000256" key="3">
    <source>
        <dbReference type="ARBA" id="ARBA00022475"/>
    </source>
</evidence>
<dbReference type="AlphaFoldDB" id="A0A1M7NX55"/>
<reference evidence="9 10" key="1">
    <citation type="submission" date="2016-11" db="EMBL/GenBank/DDBJ databases">
        <authorList>
            <person name="Jaros S."/>
            <person name="Januszkiewicz K."/>
            <person name="Wedrychowicz H."/>
        </authorList>
    </citation>
    <scope>NUCLEOTIDE SEQUENCE [LARGE SCALE GENOMIC DNA]</scope>
    <source>
        <strain evidence="9 10">CGMCC 1.10681</strain>
    </source>
</reference>
<keyword evidence="3" id="KW-1003">Cell membrane</keyword>
<comment type="similarity">
    <text evidence="2">Belongs to the MreD family.</text>
</comment>
<evidence type="ECO:0000256" key="7">
    <source>
        <dbReference type="ARBA" id="ARBA00023136"/>
    </source>
</evidence>
<dbReference type="EMBL" id="FRCZ01000003">
    <property type="protein sequence ID" value="SHN08677.1"/>
    <property type="molecule type" value="Genomic_DNA"/>
</dbReference>
<dbReference type="STRING" id="1027249.SAMN05216179_1817"/>
<dbReference type="NCBIfam" id="TIGR03426">
    <property type="entry name" value="shape_MreD"/>
    <property type="match status" value="1"/>
</dbReference>
<feature type="transmembrane region" description="Helical" evidence="8">
    <location>
        <begin position="34"/>
        <end position="51"/>
    </location>
</feature>
<dbReference type="RefSeq" id="WP_073201532.1">
    <property type="nucleotide sequence ID" value="NZ_FRCZ01000003.1"/>
</dbReference>
<name>A0A1M7NX55_9BACI</name>
<feature type="transmembrane region" description="Helical" evidence="8">
    <location>
        <begin position="58"/>
        <end position="76"/>
    </location>
</feature>
<dbReference type="GO" id="GO:0005886">
    <property type="term" value="C:plasma membrane"/>
    <property type="evidence" value="ECO:0007669"/>
    <property type="project" value="UniProtKB-SubCell"/>
</dbReference>
<dbReference type="GO" id="GO:0008360">
    <property type="term" value="P:regulation of cell shape"/>
    <property type="evidence" value="ECO:0007669"/>
    <property type="project" value="UniProtKB-KW"/>
</dbReference>
<evidence type="ECO:0000256" key="2">
    <source>
        <dbReference type="ARBA" id="ARBA00007776"/>
    </source>
</evidence>
<keyword evidence="7 8" id="KW-0472">Membrane</keyword>
<evidence type="ECO:0000256" key="4">
    <source>
        <dbReference type="ARBA" id="ARBA00022692"/>
    </source>
</evidence>
<dbReference type="InterPro" id="IPR007227">
    <property type="entry name" value="Cell_shape_determining_MreD"/>
</dbReference>
<evidence type="ECO:0000256" key="8">
    <source>
        <dbReference type="SAM" id="Phobius"/>
    </source>
</evidence>
<sequence length="179" mass="21140">MKNMIPFLIAIICFILVILEGTLSLINVSLFADDWMIVSHFMFLFLIYVTIYFEKITTFYAIALSIIFSLIVDIVYTDVIGVYVFAYTLVLYIIRVFMKVLQSNFLIAMLMTVFGVITTDILIFFLYNIIQIHQLSWEFYWHNRLIPSGVWNLIAGLFIYIAFAKRLQKWSFIKFERSD</sequence>
<evidence type="ECO:0000313" key="9">
    <source>
        <dbReference type="EMBL" id="SHN08677.1"/>
    </source>
</evidence>
<evidence type="ECO:0000313" key="10">
    <source>
        <dbReference type="Proteomes" id="UP000184184"/>
    </source>
</evidence>
<evidence type="ECO:0000256" key="6">
    <source>
        <dbReference type="ARBA" id="ARBA00022989"/>
    </source>
</evidence>
<organism evidence="9 10">
    <name type="scientific">Gracilibacillus kekensis</name>
    <dbReference type="NCBI Taxonomy" id="1027249"/>
    <lineage>
        <taxon>Bacteria</taxon>
        <taxon>Bacillati</taxon>
        <taxon>Bacillota</taxon>
        <taxon>Bacilli</taxon>
        <taxon>Bacillales</taxon>
        <taxon>Bacillaceae</taxon>
        <taxon>Gracilibacillus</taxon>
    </lineage>
</organism>
<feature type="transmembrane region" description="Helical" evidence="8">
    <location>
        <begin position="150"/>
        <end position="167"/>
    </location>
</feature>
<evidence type="ECO:0000256" key="1">
    <source>
        <dbReference type="ARBA" id="ARBA00004651"/>
    </source>
</evidence>
<keyword evidence="6 8" id="KW-1133">Transmembrane helix</keyword>
<comment type="subcellular location">
    <subcellularLocation>
        <location evidence="1">Cell membrane</location>
        <topology evidence="1">Multi-pass membrane protein</topology>
    </subcellularLocation>
</comment>
<dbReference type="Pfam" id="PF04093">
    <property type="entry name" value="MreD"/>
    <property type="match status" value="1"/>
</dbReference>
<dbReference type="Proteomes" id="UP000184184">
    <property type="component" value="Unassembled WGS sequence"/>
</dbReference>